<name>B0C3U7_ACAM1</name>
<dbReference type="EMBL" id="CP000828">
    <property type="protein sequence ID" value="ABW31034.1"/>
    <property type="molecule type" value="Genomic_DNA"/>
</dbReference>
<accession>B0C3U7</accession>
<proteinExistence type="predicted"/>
<reference evidence="2 3" key="1">
    <citation type="journal article" date="2008" name="Proc. Natl. Acad. Sci. U.S.A.">
        <title>Niche adaptation and genome expansion in the chlorophyll d-producing cyanobacterium Acaryochloris marina.</title>
        <authorList>
            <person name="Swingley W.D."/>
            <person name="Chen M."/>
            <person name="Cheung P.C."/>
            <person name="Conrad A.L."/>
            <person name="Dejesa L.C."/>
            <person name="Hao J."/>
            <person name="Honchak B.M."/>
            <person name="Karbach L.E."/>
            <person name="Kurdoglu A."/>
            <person name="Lahiri S."/>
            <person name="Mastrian S.D."/>
            <person name="Miyashita H."/>
            <person name="Page L."/>
            <person name="Ramakrishna P."/>
            <person name="Satoh S."/>
            <person name="Sattley W.M."/>
            <person name="Shimada Y."/>
            <person name="Taylor H.L."/>
            <person name="Tomo T."/>
            <person name="Tsuchiya T."/>
            <person name="Wang Z.T."/>
            <person name="Raymond J."/>
            <person name="Mimuro M."/>
            <person name="Blankenship R.E."/>
            <person name="Touchman J.W."/>
        </authorList>
    </citation>
    <scope>NUCLEOTIDE SEQUENCE [LARGE SCALE GENOMIC DNA]</scope>
    <source>
        <strain evidence="3">MBIC 11017</strain>
    </source>
</reference>
<organism evidence="2 3">
    <name type="scientific">Acaryochloris marina (strain MBIC 11017)</name>
    <dbReference type="NCBI Taxonomy" id="329726"/>
    <lineage>
        <taxon>Bacteria</taxon>
        <taxon>Bacillati</taxon>
        <taxon>Cyanobacteriota</taxon>
        <taxon>Cyanophyceae</taxon>
        <taxon>Acaryochloridales</taxon>
        <taxon>Acaryochloridaceae</taxon>
        <taxon>Acaryochloris</taxon>
    </lineage>
</organism>
<dbReference type="Proteomes" id="UP000000268">
    <property type="component" value="Chromosome"/>
</dbReference>
<dbReference type="AlphaFoldDB" id="B0C3U7"/>
<sequence>MSKKVAIAGGTAAAILQPVIHRLCLGRLASQKQVPGQRHHSRSQALLLGCS</sequence>
<evidence type="ECO:0000313" key="3">
    <source>
        <dbReference type="Proteomes" id="UP000000268"/>
    </source>
</evidence>
<evidence type="ECO:0000313" key="2">
    <source>
        <dbReference type="EMBL" id="ABW31034.1"/>
    </source>
</evidence>
<evidence type="ECO:0000256" key="1">
    <source>
        <dbReference type="SAM" id="MobiDB-lite"/>
    </source>
</evidence>
<feature type="region of interest" description="Disordered" evidence="1">
    <location>
        <begin position="31"/>
        <end position="51"/>
    </location>
</feature>
<dbReference type="HOGENOM" id="CLU_3094363_0_0_3"/>
<gene>
    <name evidence="2" type="ordered locus">AM1_6102</name>
</gene>
<dbReference type="KEGG" id="amr:AM1_6102"/>
<dbReference type="STRING" id="329726.AM1_6102"/>
<protein>
    <submittedName>
        <fullName evidence="2">Uncharacterized protein</fullName>
    </submittedName>
</protein>
<keyword evidence="3" id="KW-1185">Reference proteome</keyword>